<evidence type="ECO:0000313" key="2">
    <source>
        <dbReference type="Proteomes" id="UP000305675"/>
    </source>
</evidence>
<dbReference type="Proteomes" id="UP000305675">
    <property type="component" value="Unassembled WGS sequence"/>
</dbReference>
<gene>
    <name evidence="1" type="ORF">FCL42_19505</name>
</gene>
<evidence type="ECO:0000313" key="1">
    <source>
        <dbReference type="EMBL" id="TKB50199.1"/>
    </source>
</evidence>
<sequence>MNLWWLVVLMKVGVPVDAQELKCFVELESQQRNIEHFMVPAAQMHRYRDHLTQRMPASAKLPVTEVIECVAPTKKFNSAEAKILDQSQPR</sequence>
<dbReference type="EMBL" id="SWCJ01000022">
    <property type="protein sequence ID" value="TKB50199.1"/>
    <property type="molecule type" value="Genomic_DNA"/>
</dbReference>
<dbReference type="RefSeq" id="WP_136865105.1">
    <property type="nucleotide sequence ID" value="NZ_SWCJ01000022.1"/>
</dbReference>
<dbReference type="InterPro" id="IPR049848">
    <property type="entry name" value="TapY2-like"/>
</dbReference>
<protein>
    <submittedName>
        <fullName evidence="1">Uncharacterized protein</fullName>
    </submittedName>
</protein>
<dbReference type="AlphaFoldDB" id="A0A4U1BHH2"/>
<keyword evidence="2" id="KW-1185">Reference proteome</keyword>
<comment type="caution">
    <text evidence="1">The sequence shown here is derived from an EMBL/GenBank/DDBJ whole genome shotgun (WGS) entry which is preliminary data.</text>
</comment>
<accession>A0A4U1BHH2</accession>
<reference evidence="1 2" key="1">
    <citation type="submission" date="2019-04" db="EMBL/GenBank/DDBJ databases">
        <authorList>
            <person name="Hwang J.C."/>
        </authorList>
    </citation>
    <scope>NUCLEOTIDE SEQUENCE [LARGE SCALE GENOMIC DNA]</scope>
    <source>
        <strain evidence="1 2">IMCC35002</strain>
    </source>
</reference>
<proteinExistence type="predicted"/>
<name>A0A4U1BHH2_9GAMM</name>
<dbReference type="NCBIfam" id="NF038109">
    <property type="entry name" value="tapY2_fam"/>
    <property type="match status" value="1"/>
</dbReference>
<organism evidence="1 2">
    <name type="scientific">Ferrimonas aestuarii</name>
    <dbReference type="NCBI Taxonomy" id="2569539"/>
    <lineage>
        <taxon>Bacteria</taxon>
        <taxon>Pseudomonadati</taxon>
        <taxon>Pseudomonadota</taxon>
        <taxon>Gammaproteobacteria</taxon>
        <taxon>Alteromonadales</taxon>
        <taxon>Ferrimonadaceae</taxon>
        <taxon>Ferrimonas</taxon>
    </lineage>
</organism>